<feature type="domain" description="Aminotransferase class I/classII large" evidence="6">
    <location>
        <begin position="69"/>
        <end position="409"/>
    </location>
</feature>
<dbReference type="InterPro" id="IPR015421">
    <property type="entry name" value="PyrdxlP-dep_Trfase_major"/>
</dbReference>
<dbReference type="InterPro" id="IPR050478">
    <property type="entry name" value="Ethylene_sulfur-biosynth"/>
</dbReference>
<dbReference type="InterPro" id="IPR004839">
    <property type="entry name" value="Aminotransferase_I/II_large"/>
</dbReference>
<dbReference type="CDD" id="cd00609">
    <property type="entry name" value="AAT_like"/>
    <property type="match status" value="1"/>
</dbReference>
<dbReference type="InterPro" id="IPR004838">
    <property type="entry name" value="NHTrfase_class1_PyrdxlP-BS"/>
</dbReference>
<dbReference type="Gene3D" id="3.40.640.10">
    <property type="entry name" value="Type I PLP-dependent aspartate aminotransferase-like (Major domain)"/>
    <property type="match status" value="1"/>
</dbReference>
<keyword evidence="3" id="KW-0032">Aminotransferase</keyword>
<dbReference type="STRING" id="2060905.A0A2B7X5N1"/>
<dbReference type="EMBL" id="PDNC01000040">
    <property type="protein sequence ID" value="PGH04255.1"/>
    <property type="molecule type" value="Genomic_DNA"/>
</dbReference>
<evidence type="ECO:0000313" key="8">
    <source>
        <dbReference type="Proteomes" id="UP000224080"/>
    </source>
</evidence>
<comment type="caution">
    <text evidence="7">The sequence shown here is derived from an EMBL/GenBank/DDBJ whole genome shotgun (WGS) entry which is preliminary data.</text>
</comment>
<evidence type="ECO:0000256" key="1">
    <source>
        <dbReference type="ARBA" id="ARBA00001933"/>
    </source>
</evidence>
<dbReference type="OrthoDB" id="1077582at2759"/>
<dbReference type="GO" id="GO:0006520">
    <property type="term" value="P:amino acid metabolic process"/>
    <property type="evidence" value="ECO:0007669"/>
    <property type="project" value="TreeGrafter"/>
</dbReference>
<evidence type="ECO:0000313" key="7">
    <source>
        <dbReference type="EMBL" id="PGH04255.1"/>
    </source>
</evidence>
<dbReference type="GO" id="GO:0008483">
    <property type="term" value="F:transaminase activity"/>
    <property type="evidence" value="ECO:0007669"/>
    <property type="project" value="UniProtKB-KW"/>
</dbReference>
<dbReference type="Proteomes" id="UP000224080">
    <property type="component" value="Unassembled WGS sequence"/>
</dbReference>
<accession>A0A2B7X5N1</accession>
<organism evidence="7 8">
    <name type="scientific">Blastomyces parvus</name>
    <dbReference type="NCBI Taxonomy" id="2060905"/>
    <lineage>
        <taxon>Eukaryota</taxon>
        <taxon>Fungi</taxon>
        <taxon>Dikarya</taxon>
        <taxon>Ascomycota</taxon>
        <taxon>Pezizomycotina</taxon>
        <taxon>Eurotiomycetes</taxon>
        <taxon>Eurotiomycetidae</taxon>
        <taxon>Onygenales</taxon>
        <taxon>Ajellomycetaceae</taxon>
        <taxon>Blastomyces</taxon>
    </lineage>
</organism>
<dbReference type="PROSITE" id="PS00105">
    <property type="entry name" value="AA_TRANSFER_CLASS_1"/>
    <property type="match status" value="1"/>
</dbReference>
<name>A0A2B7X5N1_9EURO</name>
<evidence type="ECO:0000256" key="3">
    <source>
        <dbReference type="ARBA" id="ARBA00022576"/>
    </source>
</evidence>
<comment type="similarity">
    <text evidence="2">Belongs to the class-I pyridoxal-phosphate-dependent aminotransferase family.</text>
</comment>
<keyword evidence="4" id="KW-0808">Transferase</keyword>
<dbReference type="InterPro" id="IPR015422">
    <property type="entry name" value="PyrdxlP-dep_Trfase_small"/>
</dbReference>
<comment type="cofactor">
    <cofactor evidence="1">
        <name>pyridoxal 5'-phosphate</name>
        <dbReference type="ChEBI" id="CHEBI:597326"/>
    </cofactor>
</comment>
<evidence type="ECO:0000256" key="2">
    <source>
        <dbReference type="ARBA" id="ARBA00007441"/>
    </source>
</evidence>
<dbReference type="Gene3D" id="3.90.1150.10">
    <property type="entry name" value="Aspartate Aminotransferase, domain 1"/>
    <property type="match status" value="1"/>
</dbReference>
<dbReference type="PRINTS" id="PR00753">
    <property type="entry name" value="ACCSYNTHASE"/>
</dbReference>
<reference evidence="7 8" key="1">
    <citation type="submission" date="2017-10" db="EMBL/GenBank/DDBJ databases">
        <title>Comparative genomics in systemic dimorphic fungi from Ajellomycetaceae.</title>
        <authorList>
            <person name="Munoz J.F."/>
            <person name="Mcewen J.G."/>
            <person name="Clay O.K."/>
            <person name="Cuomo C.A."/>
        </authorList>
    </citation>
    <scope>NUCLEOTIDE SEQUENCE [LARGE SCALE GENOMIC DNA]</scope>
    <source>
        <strain evidence="7 8">UAMH130</strain>
    </source>
</reference>
<keyword evidence="8" id="KW-1185">Reference proteome</keyword>
<dbReference type="SUPFAM" id="SSF53383">
    <property type="entry name" value="PLP-dependent transferases"/>
    <property type="match status" value="1"/>
</dbReference>
<proteinExistence type="inferred from homology"/>
<protein>
    <recommendedName>
        <fullName evidence="6">Aminotransferase class I/classII large domain-containing protein</fullName>
    </recommendedName>
</protein>
<sequence>MQYSQLSTRTSSVSSITPSIGMRRIDCHDPDALDIDLSTDENWLLREELADICKSGANSGFHSHHPSAPGYIGEQAFLGSLANFFNNYFNPCVPVRSHHIVAGSGPTSCLDTLLYKICDPEDGVLVPGPYWNGDEAEFRTHPSAQPVLVKTEKFTDIFTLNLIPKLEEAMDNATCRIRALILTNPHSLFGQCYSQEVLEACLKFCQRREIHMISDEVYAMTTFSCAEISDPTPFTSVLSLDAVALQCDRSRIHVIWGTSKDFGVSGCRMGCIVSQDSKESKDRLAVSPKAQVSSPSLLSTTALLSSPTLPLLVALNSARLAESYILITSFFIRHGIDYIPINAGLNIFAKLGPNAKTWKDELDMITTLKGNGVVVSGGGSYHGSHFEKGWVRISFAREEHQLQEALHRIKTALRLGS</sequence>
<evidence type="ECO:0000259" key="6">
    <source>
        <dbReference type="Pfam" id="PF00155"/>
    </source>
</evidence>
<dbReference type="Pfam" id="PF00155">
    <property type="entry name" value="Aminotran_1_2"/>
    <property type="match status" value="1"/>
</dbReference>
<dbReference type="GO" id="GO:0030170">
    <property type="term" value="F:pyridoxal phosphate binding"/>
    <property type="evidence" value="ECO:0007669"/>
    <property type="project" value="InterPro"/>
</dbReference>
<gene>
    <name evidence="7" type="ORF">GX51_03600</name>
</gene>
<evidence type="ECO:0000256" key="5">
    <source>
        <dbReference type="ARBA" id="ARBA00022898"/>
    </source>
</evidence>
<dbReference type="InterPro" id="IPR015424">
    <property type="entry name" value="PyrdxlP-dep_Trfase"/>
</dbReference>
<dbReference type="PANTHER" id="PTHR43795:SF32">
    <property type="entry name" value="AMINOTRANSFERASE GLII-RELATED"/>
    <property type="match status" value="1"/>
</dbReference>
<dbReference type="AlphaFoldDB" id="A0A2B7X5N1"/>
<keyword evidence="5" id="KW-0663">Pyridoxal phosphate</keyword>
<evidence type="ECO:0000256" key="4">
    <source>
        <dbReference type="ARBA" id="ARBA00022679"/>
    </source>
</evidence>
<dbReference type="PANTHER" id="PTHR43795">
    <property type="entry name" value="BIFUNCTIONAL ASPARTATE AMINOTRANSFERASE AND GLUTAMATE/ASPARTATE-PREPHENATE AMINOTRANSFERASE-RELATED"/>
    <property type="match status" value="1"/>
</dbReference>